<dbReference type="PROSITE" id="PS50850">
    <property type="entry name" value="MFS"/>
    <property type="match status" value="1"/>
</dbReference>
<dbReference type="InterPro" id="IPR004812">
    <property type="entry name" value="Efflux_drug-R_Bcr/CmlA"/>
</dbReference>
<dbReference type="NCBIfam" id="TIGR00710">
    <property type="entry name" value="efflux_Bcr_CflA"/>
    <property type="match status" value="1"/>
</dbReference>
<dbReference type="PANTHER" id="PTHR23502">
    <property type="entry name" value="MAJOR FACILITATOR SUPERFAMILY"/>
    <property type="match status" value="1"/>
</dbReference>
<keyword evidence="7 8" id="KW-0472">Membrane</keyword>
<evidence type="ECO:0000256" key="4">
    <source>
        <dbReference type="ARBA" id="ARBA00022475"/>
    </source>
</evidence>
<dbReference type="InterPro" id="IPR011701">
    <property type="entry name" value="MFS"/>
</dbReference>
<evidence type="ECO:0000256" key="7">
    <source>
        <dbReference type="ARBA" id="ARBA00023136"/>
    </source>
</evidence>
<evidence type="ECO:0000256" key="5">
    <source>
        <dbReference type="ARBA" id="ARBA00022692"/>
    </source>
</evidence>
<dbReference type="Pfam" id="PF07690">
    <property type="entry name" value="MFS_1"/>
    <property type="match status" value="1"/>
</dbReference>
<proteinExistence type="inferred from homology"/>
<accession>A0ABP9PWD2</accession>
<keyword evidence="5 8" id="KW-0812">Transmembrane</keyword>
<evidence type="ECO:0000256" key="8">
    <source>
        <dbReference type="SAM" id="Phobius"/>
    </source>
</evidence>
<dbReference type="PANTHER" id="PTHR23502:SF132">
    <property type="entry name" value="POLYAMINE TRANSPORTER 2-RELATED"/>
    <property type="match status" value="1"/>
</dbReference>
<feature type="transmembrane region" description="Helical" evidence="8">
    <location>
        <begin position="308"/>
        <end position="332"/>
    </location>
</feature>
<comment type="caution">
    <text evidence="10">The sequence shown here is derived from an EMBL/GenBank/DDBJ whole genome shotgun (WGS) entry which is preliminary data.</text>
</comment>
<evidence type="ECO:0000256" key="2">
    <source>
        <dbReference type="ARBA" id="ARBA00006236"/>
    </source>
</evidence>
<evidence type="ECO:0000259" key="9">
    <source>
        <dbReference type="PROSITE" id="PS50850"/>
    </source>
</evidence>
<protein>
    <submittedName>
        <fullName evidence="10">Multidrug effflux MFS transporter</fullName>
    </submittedName>
</protein>
<feature type="transmembrane region" description="Helical" evidence="8">
    <location>
        <begin position="344"/>
        <end position="364"/>
    </location>
</feature>
<name>A0ABP9PWD2_9PSEU</name>
<dbReference type="SUPFAM" id="SSF103473">
    <property type="entry name" value="MFS general substrate transporter"/>
    <property type="match status" value="1"/>
</dbReference>
<dbReference type="InterPro" id="IPR005829">
    <property type="entry name" value="Sugar_transporter_CS"/>
</dbReference>
<evidence type="ECO:0000313" key="11">
    <source>
        <dbReference type="Proteomes" id="UP001428817"/>
    </source>
</evidence>
<dbReference type="Gene3D" id="1.20.1720.10">
    <property type="entry name" value="Multidrug resistance protein D"/>
    <property type="match status" value="1"/>
</dbReference>
<keyword evidence="3" id="KW-0813">Transport</keyword>
<feature type="transmembrane region" description="Helical" evidence="8">
    <location>
        <begin position="12"/>
        <end position="32"/>
    </location>
</feature>
<dbReference type="RefSeq" id="WP_345702724.1">
    <property type="nucleotide sequence ID" value="NZ_BAABJP010000007.1"/>
</dbReference>
<keyword evidence="4" id="KW-1003">Cell membrane</keyword>
<evidence type="ECO:0000256" key="3">
    <source>
        <dbReference type="ARBA" id="ARBA00022448"/>
    </source>
</evidence>
<evidence type="ECO:0000256" key="1">
    <source>
        <dbReference type="ARBA" id="ARBA00004651"/>
    </source>
</evidence>
<dbReference type="PROSITE" id="PS00216">
    <property type="entry name" value="SUGAR_TRANSPORT_1"/>
    <property type="match status" value="1"/>
</dbReference>
<feature type="transmembrane region" description="Helical" evidence="8">
    <location>
        <begin position="135"/>
        <end position="157"/>
    </location>
</feature>
<feature type="transmembrane region" description="Helical" evidence="8">
    <location>
        <begin position="370"/>
        <end position="390"/>
    </location>
</feature>
<feature type="domain" description="Major facilitator superfamily (MFS) profile" evidence="9">
    <location>
        <begin position="9"/>
        <end position="394"/>
    </location>
</feature>
<reference evidence="11" key="1">
    <citation type="journal article" date="2019" name="Int. J. Syst. Evol. Microbiol.">
        <title>The Global Catalogue of Microorganisms (GCM) 10K type strain sequencing project: providing services to taxonomists for standard genome sequencing and annotation.</title>
        <authorList>
            <consortium name="The Broad Institute Genomics Platform"/>
            <consortium name="The Broad Institute Genome Sequencing Center for Infectious Disease"/>
            <person name="Wu L."/>
            <person name="Ma J."/>
        </authorList>
    </citation>
    <scope>NUCLEOTIDE SEQUENCE [LARGE SCALE GENOMIC DNA]</scope>
    <source>
        <strain evidence="11">JCM 18303</strain>
    </source>
</reference>
<dbReference type="InterPro" id="IPR036259">
    <property type="entry name" value="MFS_trans_sf"/>
</dbReference>
<feature type="transmembrane region" description="Helical" evidence="8">
    <location>
        <begin position="215"/>
        <end position="239"/>
    </location>
</feature>
<organism evidence="10 11">
    <name type="scientific">Pseudonocardia eucalypti</name>
    <dbReference type="NCBI Taxonomy" id="648755"/>
    <lineage>
        <taxon>Bacteria</taxon>
        <taxon>Bacillati</taxon>
        <taxon>Actinomycetota</taxon>
        <taxon>Actinomycetes</taxon>
        <taxon>Pseudonocardiales</taxon>
        <taxon>Pseudonocardiaceae</taxon>
        <taxon>Pseudonocardia</taxon>
    </lineage>
</organism>
<feature type="transmembrane region" description="Helical" evidence="8">
    <location>
        <begin position="163"/>
        <end position="186"/>
    </location>
</feature>
<gene>
    <name evidence="10" type="ORF">GCM10023321_21610</name>
</gene>
<evidence type="ECO:0000313" key="10">
    <source>
        <dbReference type="EMBL" id="GAA5152605.1"/>
    </source>
</evidence>
<feature type="transmembrane region" description="Helical" evidence="8">
    <location>
        <begin position="44"/>
        <end position="66"/>
    </location>
</feature>
<dbReference type="CDD" id="cd17320">
    <property type="entry name" value="MFS_MdfA_MDR_like"/>
    <property type="match status" value="1"/>
</dbReference>
<dbReference type="InterPro" id="IPR020846">
    <property type="entry name" value="MFS_dom"/>
</dbReference>
<feature type="transmembrane region" description="Helical" evidence="8">
    <location>
        <begin position="251"/>
        <end position="269"/>
    </location>
</feature>
<keyword evidence="6 8" id="KW-1133">Transmembrane helix</keyword>
<feature type="transmembrane region" description="Helical" evidence="8">
    <location>
        <begin position="281"/>
        <end position="302"/>
    </location>
</feature>
<evidence type="ECO:0000256" key="6">
    <source>
        <dbReference type="ARBA" id="ARBA00022989"/>
    </source>
</evidence>
<comment type="subcellular location">
    <subcellularLocation>
        <location evidence="1">Cell membrane</location>
        <topology evidence="1">Multi-pass membrane protein</topology>
    </subcellularLocation>
</comment>
<sequence length="394" mass="40283">MSETQHRGLRLTLILGSLAAFAPMSIDLYLPALPEMSRQFGVGAAQVQLTLTACLVGIGLGQLLVGPASDALGRRWPLMIGLAVYVAASIGCALAGSVTVLTGMRLVQGLAGGAGMVIARAVVRDLFAGVEMARFFSLLMLVNGVAPIAAPLMGSLLMEVLPWPALFGVLAVYGASLLVAVGFGLAETLPPQARRTGGLADSLRVMRRLLGTRSFMGYALTLGAVFAALFCYIAGTPFVLQHVYQLSPQEFGIAFGVNSVGIIGLGQLNRALLRRWSSRPLVAAGLTASVLGGLELLVATALGLSLPFVLVGLFVVVASVGLIAPNAVALALADRKEEAGNASALLGLTQFALGAAAAPAVGWLGGAGALGMGALMCGFAMLAGLLFVVLTRES</sequence>
<comment type="similarity">
    <text evidence="2">Belongs to the major facilitator superfamily. Bcr/CmlA family.</text>
</comment>
<dbReference type="EMBL" id="BAABJP010000007">
    <property type="protein sequence ID" value="GAA5152605.1"/>
    <property type="molecule type" value="Genomic_DNA"/>
</dbReference>
<feature type="transmembrane region" description="Helical" evidence="8">
    <location>
        <begin position="106"/>
        <end position="123"/>
    </location>
</feature>
<dbReference type="Proteomes" id="UP001428817">
    <property type="component" value="Unassembled WGS sequence"/>
</dbReference>
<feature type="transmembrane region" description="Helical" evidence="8">
    <location>
        <begin position="78"/>
        <end position="100"/>
    </location>
</feature>
<keyword evidence="11" id="KW-1185">Reference proteome</keyword>